<dbReference type="GO" id="GO:0016740">
    <property type="term" value="F:transferase activity"/>
    <property type="evidence" value="ECO:0007669"/>
    <property type="project" value="UniProtKB-KW"/>
</dbReference>
<reference evidence="2" key="1">
    <citation type="submission" date="2013-08" db="EMBL/GenBank/DDBJ databases">
        <authorList>
            <person name="Mendez C."/>
            <person name="Richter M."/>
            <person name="Ferrer M."/>
            <person name="Sanchez J."/>
        </authorList>
    </citation>
    <scope>NUCLEOTIDE SEQUENCE</scope>
</reference>
<dbReference type="InterPro" id="IPR029044">
    <property type="entry name" value="Nucleotide-diphossugar_trans"/>
</dbReference>
<dbReference type="EMBL" id="AUZY01012728">
    <property type="protein sequence ID" value="EQD28177.1"/>
    <property type="molecule type" value="Genomic_DNA"/>
</dbReference>
<evidence type="ECO:0000259" key="1">
    <source>
        <dbReference type="Pfam" id="PF00535"/>
    </source>
</evidence>
<sequence>MTAKQELISVIITAYQRKNYLLDALNSAVNQTLDRKYYEIIVVKNFSDSEIDAF</sequence>
<dbReference type="Gene3D" id="3.90.550.10">
    <property type="entry name" value="Spore Coat Polysaccharide Biosynthesis Protein SpsA, Chain A"/>
    <property type="match status" value="1"/>
</dbReference>
<gene>
    <name evidence="2" type="ORF">B1B_18965</name>
</gene>
<dbReference type="CDD" id="cd00761">
    <property type="entry name" value="Glyco_tranf_GTA_type"/>
    <property type="match status" value="1"/>
</dbReference>
<protein>
    <submittedName>
        <fullName evidence="2">Cell wall biosynthesis glycosyltransferase</fullName>
    </submittedName>
</protein>
<evidence type="ECO:0000313" key="2">
    <source>
        <dbReference type="EMBL" id="EQD28177.1"/>
    </source>
</evidence>
<organism evidence="2">
    <name type="scientific">mine drainage metagenome</name>
    <dbReference type="NCBI Taxonomy" id="410659"/>
    <lineage>
        <taxon>unclassified sequences</taxon>
        <taxon>metagenomes</taxon>
        <taxon>ecological metagenomes</taxon>
    </lineage>
</organism>
<proteinExistence type="predicted"/>
<dbReference type="AlphaFoldDB" id="T0Y8P4"/>
<dbReference type="Pfam" id="PF00535">
    <property type="entry name" value="Glycos_transf_2"/>
    <property type="match status" value="1"/>
</dbReference>
<name>T0Y8P4_9ZZZZ</name>
<reference evidence="2" key="2">
    <citation type="journal article" date="2014" name="ISME J.">
        <title>Microbial stratification in low pH oxic and suboxic macroscopic growths along an acid mine drainage.</title>
        <authorList>
            <person name="Mendez-Garcia C."/>
            <person name="Mesa V."/>
            <person name="Sprenger R.R."/>
            <person name="Richter M."/>
            <person name="Diez M.S."/>
            <person name="Solano J."/>
            <person name="Bargiela R."/>
            <person name="Golyshina O.V."/>
            <person name="Manteca A."/>
            <person name="Ramos J.L."/>
            <person name="Gallego J.R."/>
            <person name="Llorente I."/>
            <person name="Martins Dos Santos V.A."/>
            <person name="Jensen O.N."/>
            <person name="Pelaez A.I."/>
            <person name="Sanchez J."/>
            <person name="Ferrer M."/>
        </authorList>
    </citation>
    <scope>NUCLEOTIDE SEQUENCE</scope>
</reference>
<feature type="non-terminal residue" evidence="2">
    <location>
        <position position="54"/>
    </location>
</feature>
<dbReference type="SUPFAM" id="SSF53448">
    <property type="entry name" value="Nucleotide-diphospho-sugar transferases"/>
    <property type="match status" value="1"/>
</dbReference>
<keyword evidence="2" id="KW-0808">Transferase</keyword>
<accession>T0Y8P4</accession>
<dbReference type="InterPro" id="IPR001173">
    <property type="entry name" value="Glyco_trans_2-like"/>
</dbReference>
<feature type="domain" description="Glycosyltransferase 2-like" evidence="1">
    <location>
        <begin position="9"/>
        <end position="48"/>
    </location>
</feature>
<comment type="caution">
    <text evidence="2">The sequence shown here is derived from an EMBL/GenBank/DDBJ whole genome shotgun (WGS) entry which is preliminary data.</text>
</comment>